<evidence type="ECO:0000256" key="1">
    <source>
        <dbReference type="SAM" id="MobiDB-lite"/>
    </source>
</evidence>
<reference evidence="3" key="1">
    <citation type="journal article" date="2019" name="Int. J. Syst. Evol. Microbiol.">
        <title>The Global Catalogue of Microorganisms (GCM) 10K type strain sequencing project: providing services to taxonomists for standard genome sequencing and annotation.</title>
        <authorList>
            <consortium name="The Broad Institute Genomics Platform"/>
            <consortium name="The Broad Institute Genome Sequencing Center for Infectious Disease"/>
            <person name="Wu L."/>
            <person name="Ma J."/>
        </authorList>
    </citation>
    <scope>NUCLEOTIDE SEQUENCE [LARGE SCALE GENOMIC DNA]</scope>
    <source>
        <strain evidence="3">CGMCC 1.15772</strain>
    </source>
</reference>
<feature type="region of interest" description="Disordered" evidence="1">
    <location>
        <begin position="1"/>
        <end position="49"/>
    </location>
</feature>
<organism evidence="2 3">
    <name type="scientific">Deinococcus lacus</name>
    <dbReference type="NCBI Taxonomy" id="392561"/>
    <lineage>
        <taxon>Bacteria</taxon>
        <taxon>Thermotogati</taxon>
        <taxon>Deinococcota</taxon>
        <taxon>Deinococci</taxon>
        <taxon>Deinococcales</taxon>
        <taxon>Deinococcaceae</taxon>
        <taxon>Deinococcus</taxon>
    </lineage>
</organism>
<gene>
    <name evidence="2" type="ORF">ACFP81_02715</name>
</gene>
<dbReference type="Proteomes" id="UP001596297">
    <property type="component" value="Unassembled WGS sequence"/>
</dbReference>
<proteinExistence type="predicted"/>
<name>A0ABW1YAN0_9DEIO</name>
<comment type="caution">
    <text evidence="2">The sequence shown here is derived from an EMBL/GenBank/DDBJ whole genome shotgun (WGS) entry which is preliminary data.</text>
</comment>
<sequence length="212" mass="22113">MTLPEKPTPDAARSAAPEPSETQSGTRRRKTAPEAATPAPTGRSETRVVRIQDLPMPGVGTPVTVTGPAPSVPAGSATPVPAKVIPKLHALFPTAQTHLGHFLPAVAATQLGLQVDFCDLHIFLTHLHVQGWNGFLHVQLRREHAYALLVDGRPVAAASEGAADLPPLAGERALAELMRLYQEGGNASAHPLLPEYALVLSSLQGGPPASSG</sequence>
<dbReference type="RefSeq" id="WP_380082057.1">
    <property type="nucleotide sequence ID" value="NZ_JBHSWD010000001.1"/>
</dbReference>
<keyword evidence="3" id="KW-1185">Reference proteome</keyword>
<dbReference type="EMBL" id="JBHSWD010000001">
    <property type="protein sequence ID" value="MFC6591051.1"/>
    <property type="molecule type" value="Genomic_DNA"/>
</dbReference>
<evidence type="ECO:0000313" key="3">
    <source>
        <dbReference type="Proteomes" id="UP001596297"/>
    </source>
</evidence>
<evidence type="ECO:0000313" key="2">
    <source>
        <dbReference type="EMBL" id="MFC6591051.1"/>
    </source>
</evidence>
<protein>
    <submittedName>
        <fullName evidence="2">Uncharacterized protein</fullName>
    </submittedName>
</protein>
<accession>A0ABW1YAN0</accession>
<feature type="compositionally biased region" description="Low complexity" evidence="1">
    <location>
        <begin position="33"/>
        <end position="43"/>
    </location>
</feature>